<feature type="domain" description="Protein FecR C-terminal" evidence="3">
    <location>
        <begin position="255"/>
        <end position="322"/>
    </location>
</feature>
<dbReference type="AlphaFoldDB" id="A0A5C7ACE2"/>
<dbReference type="OrthoDB" id="704021at2"/>
<proteinExistence type="predicted"/>
<reference evidence="5" key="1">
    <citation type="submission" date="2019-08" db="EMBL/GenBank/DDBJ databases">
        <title>Seonamhaeicola sediminis sp. nov., isolated from marine sediment.</title>
        <authorList>
            <person name="Cao W.R."/>
        </authorList>
    </citation>
    <scope>NUCLEOTIDE SEQUENCE [LARGE SCALE GENOMIC DNA]</scope>
    <source>
        <strain evidence="5">Gy8</strain>
    </source>
</reference>
<dbReference type="Pfam" id="PF16344">
    <property type="entry name" value="FecR_C"/>
    <property type="match status" value="1"/>
</dbReference>
<keyword evidence="5" id="KW-1185">Reference proteome</keyword>
<organism evidence="4 5">
    <name type="scientific">Seonamhaeicola algicola</name>
    <dbReference type="NCBI Taxonomy" id="1719036"/>
    <lineage>
        <taxon>Bacteria</taxon>
        <taxon>Pseudomonadati</taxon>
        <taxon>Bacteroidota</taxon>
        <taxon>Flavobacteriia</taxon>
        <taxon>Flavobacteriales</taxon>
        <taxon>Flavobacteriaceae</taxon>
    </lineage>
</organism>
<evidence type="ECO:0000256" key="1">
    <source>
        <dbReference type="SAM" id="Phobius"/>
    </source>
</evidence>
<dbReference type="InterPro" id="IPR006860">
    <property type="entry name" value="FecR"/>
</dbReference>
<dbReference type="GO" id="GO:0016989">
    <property type="term" value="F:sigma factor antagonist activity"/>
    <property type="evidence" value="ECO:0007669"/>
    <property type="project" value="TreeGrafter"/>
</dbReference>
<feature type="transmembrane region" description="Helical" evidence="1">
    <location>
        <begin position="85"/>
        <end position="102"/>
    </location>
</feature>
<dbReference type="Gene3D" id="3.55.50.30">
    <property type="match status" value="1"/>
</dbReference>
<accession>A0A5C7ACE2</accession>
<dbReference type="InterPro" id="IPR032508">
    <property type="entry name" value="FecR_C"/>
</dbReference>
<dbReference type="Pfam" id="PF04773">
    <property type="entry name" value="FecR"/>
    <property type="match status" value="1"/>
</dbReference>
<gene>
    <name evidence="4" type="ORF">FUA26_14060</name>
</gene>
<evidence type="ECO:0000313" key="5">
    <source>
        <dbReference type="Proteomes" id="UP000321790"/>
    </source>
</evidence>
<dbReference type="Gene3D" id="2.60.120.1440">
    <property type="match status" value="1"/>
</dbReference>
<dbReference type="PANTHER" id="PTHR30273">
    <property type="entry name" value="PERIPLASMIC SIGNAL SENSOR AND SIGMA FACTOR ACTIVATOR FECR-RELATED"/>
    <property type="match status" value="1"/>
</dbReference>
<comment type="caution">
    <text evidence="4">The sequence shown here is derived from an EMBL/GenBank/DDBJ whole genome shotgun (WGS) entry which is preliminary data.</text>
</comment>
<dbReference type="EMBL" id="VOSC01000033">
    <property type="protein sequence ID" value="TXE06101.1"/>
    <property type="molecule type" value="Genomic_DNA"/>
</dbReference>
<feature type="domain" description="FecR protein" evidence="2">
    <location>
        <begin position="121"/>
        <end position="210"/>
    </location>
</feature>
<dbReference type="InterPro" id="IPR012373">
    <property type="entry name" value="Ferrdict_sens_TM"/>
</dbReference>
<sequence>MNDAVFYELALKEIANEASVKDLELLGQYLENPEYKYKYDELVETLSHDASSSVYKEFDLKRGLEKLRYKIHQEEKRKLFISKKAMAIAASLVLFLSVGLLLNNVSGSKTSVNYVLATSLQGQRTKVVLPDSSTVYLNAGTTLRYPEKFTNNSRTVFLKGEAFFKVKRNEHKPFVVNSGNFKTTVLGTSFNVNNTSQANFSVAVKTGKVKVENSSTKNQFILIKNTQVAFNKELNVLEKSNVNANYICSWHENILRFDAITVKEAFSKIEAWYNVKIQCESEALLSKKIKAVYNNEPIDKVLKNLEFMLGIQYNLENNTIIIK</sequence>
<keyword evidence="1" id="KW-1133">Transmembrane helix</keyword>
<evidence type="ECO:0000313" key="4">
    <source>
        <dbReference type="EMBL" id="TXE06101.1"/>
    </source>
</evidence>
<dbReference type="PANTHER" id="PTHR30273:SF2">
    <property type="entry name" value="PROTEIN FECR"/>
    <property type="match status" value="1"/>
</dbReference>
<evidence type="ECO:0000259" key="2">
    <source>
        <dbReference type="Pfam" id="PF04773"/>
    </source>
</evidence>
<protein>
    <submittedName>
        <fullName evidence="4">DUF4974 domain-containing protein</fullName>
    </submittedName>
</protein>
<keyword evidence="1" id="KW-0812">Transmembrane</keyword>
<name>A0A5C7ACE2_9FLAO</name>
<dbReference type="PIRSF" id="PIRSF018266">
    <property type="entry name" value="FecR"/>
    <property type="match status" value="1"/>
</dbReference>
<dbReference type="Proteomes" id="UP000321790">
    <property type="component" value="Unassembled WGS sequence"/>
</dbReference>
<evidence type="ECO:0000259" key="3">
    <source>
        <dbReference type="Pfam" id="PF16344"/>
    </source>
</evidence>
<keyword evidence="1" id="KW-0472">Membrane</keyword>
<dbReference type="RefSeq" id="WP_147137476.1">
    <property type="nucleotide sequence ID" value="NZ_VOSC01000033.1"/>
</dbReference>